<feature type="repeat" description="TPR" evidence="5">
    <location>
        <begin position="176"/>
        <end position="209"/>
    </location>
</feature>
<comment type="caution">
    <text evidence="10">The sequence shown here is derived from an EMBL/GenBank/DDBJ whole genome shotgun (WGS) entry which is preliminary data.</text>
</comment>
<evidence type="ECO:0000313" key="10">
    <source>
        <dbReference type="EMBL" id="MFD2094774.1"/>
    </source>
</evidence>
<dbReference type="EMBL" id="JBHUHT010000007">
    <property type="protein sequence ID" value="MFD2094774.1"/>
    <property type="molecule type" value="Genomic_DNA"/>
</dbReference>
<feature type="compositionally biased region" description="Low complexity" evidence="6">
    <location>
        <begin position="326"/>
        <end position="336"/>
    </location>
</feature>
<evidence type="ECO:0000259" key="8">
    <source>
        <dbReference type="Pfam" id="PF23892"/>
    </source>
</evidence>
<feature type="transmembrane region" description="Helical" evidence="7">
    <location>
        <begin position="101"/>
        <end position="119"/>
    </location>
</feature>
<feature type="domain" description="Cytochrome c-type biogenesis protein H TPR" evidence="9">
    <location>
        <begin position="126"/>
        <end position="283"/>
    </location>
</feature>
<accession>A0ABW4XL99</accession>
<feature type="transmembrane region" description="Helical" evidence="7">
    <location>
        <begin position="6"/>
        <end position="23"/>
    </location>
</feature>
<dbReference type="PANTHER" id="PTHR47870">
    <property type="entry name" value="CYTOCHROME C-TYPE BIOGENESIS PROTEIN CCMH"/>
    <property type="match status" value="1"/>
</dbReference>
<gene>
    <name evidence="10" type="primary">ccmI</name>
    <name evidence="10" type="ORF">ACFSJ3_02175</name>
</gene>
<dbReference type="InterPro" id="IPR017560">
    <property type="entry name" value="Cyt_c_biogenesis_CcmI"/>
</dbReference>
<evidence type="ECO:0000256" key="2">
    <source>
        <dbReference type="ARBA" id="ARBA00022737"/>
    </source>
</evidence>
<dbReference type="Pfam" id="PF23892">
    <property type="entry name" value="Ig_CycH"/>
    <property type="match status" value="1"/>
</dbReference>
<dbReference type="PANTHER" id="PTHR47870:SF1">
    <property type="entry name" value="CYTOCHROME C-TYPE BIOGENESIS PROTEIN CCMH"/>
    <property type="match status" value="1"/>
</dbReference>
<evidence type="ECO:0000256" key="3">
    <source>
        <dbReference type="ARBA" id="ARBA00022748"/>
    </source>
</evidence>
<keyword evidence="3" id="KW-0201">Cytochrome c-type biogenesis</keyword>
<keyword evidence="7" id="KW-1133">Transmembrane helix</keyword>
<dbReference type="InterPro" id="IPR056412">
    <property type="entry name" value="Ig_CycH"/>
</dbReference>
<protein>
    <submittedName>
        <fullName evidence="10">C-type cytochrome biogenesis protein CcmI</fullName>
    </submittedName>
</protein>
<dbReference type="Proteomes" id="UP001597380">
    <property type="component" value="Unassembled WGS sequence"/>
</dbReference>
<evidence type="ECO:0000256" key="1">
    <source>
        <dbReference type="ARBA" id="ARBA00004196"/>
    </source>
</evidence>
<dbReference type="Pfam" id="PF23914">
    <property type="entry name" value="TPR_CcmH_CycH"/>
    <property type="match status" value="1"/>
</dbReference>
<comment type="subcellular location">
    <subcellularLocation>
        <location evidence="1">Cell envelope</location>
    </subcellularLocation>
</comment>
<feature type="domain" description="Cytochrome c-type biogenesis protein H Ig-like" evidence="8">
    <location>
        <begin position="341"/>
        <end position="448"/>
    </location>
</feature>
<reference evidence="11" key="1">
    <citation type="journal article" date="2019" name="Int. J. Syst. Evol. Microbiol.">
        <title>The Global Catalogue of Microorganisms (GCM) 10K type strain sequencing project: providing services to taxonomists for standard genome sequencing and annotation.</title>
        <authorList>
            <consortium name="The Broad Institute Genomics Platform"/>
            <consortium name="The Broad Institute Genome Sequencing Center for Infectious Disease"/>
            <person name="Wu L."/>
            <person name="Ma J."/>
        </authorList>
    </citation>
    <scope>NUCLEOTIDE SEQUENCE [LARGE SCALE GENOMIC DNA]</scope>
    <source>
        <strain evidence="11">CGMCC 1.10992</strain>
    </source>
</reference>
<dbReference type="PROSITE" id="PS50005">
    <property type="entry name" value="TPR"/>
    <property type="match status" value="1"/>
</dbReference>
<name>A0ABW4XL99_9GAMM</name>
<evidence type="ECO:0000256" key="4">
    <source>
        <dbReference type="ARBA" id="ARBA00022803"/>
    </source>
</evidence>
<organism evidence="10 11">
    <name type="scientific">Corallincola platygyrae</name>
    <dbReference type="NCBI Taxonomy" id="1193278"/>
    <lineage>
        <taxon>Bacteria</taxon>
        <taxon>Pseudomonadati</taxon>
        <taxon>Pseudomonadota</taxon>
        <taxon>Gammaproteobacteria</taxon>
        <taxon>Alteromonadales</taxon>
        <taxon>Psychromonadaceae</taxon>
        <taxon>Corallincola</taxon>
    </lineage>
</organism>
<keyword evidence="11" id="KW-1185">Reference proteome</keyword>
<sequence>MTQFWLAAFCLVILALGLLIPLFRSKGNAKETHVDQAALNKGIYRERLAELKTELAQGEVDQANFDSMVKELQSSLFDDVSGVDAIDADVKGKAAKEKHGVALAVAALLLVVAPVVWYWQFGAHQQVTHWQQVHAQLQDYIQRGVMQQGEPLSESEMRDFALALRTELQVKPTDDATVWLLLGRIGMAIGDGELAMESMERAYEMAPTNPSVALGYAQVAHYSDDPNVTHRGARILDALIAHNPENLDALSLKAFQAFERGEHQAARTIWLKMSSLLDDADPRKATIERTLAMLDAQLAGGAGEGAGEVHTNPHAQALQDTPPEQPAANAPAEKAPSGQELSVIVKLAPELRESLPSSGNLVVFARAKEGPPLPLAVKRLPIGNFPVKVVLSDSDAMMPEMKLSSFPEVYVTARVSKDQDVRLSAGELEGIGDALSLNGEPQNTTVVISTKH</sequence>
<keyword evidence="4 5" id="KW-0802">TPR repeat</keyword>
<dbReference type="RefSeq" id="WP_345338231.1">
    <property type="nucleotide sequence ID" value="NZ_BAABLI010000004.1"/>
</dbReference>
<evidence type="ECO:0000256" key="6">
    <source>
        <dbReference type="SAM" id="MobiDB-lite"/>
    </source>
</evidence>
<keyword evidence="7" id="KW-0472">Membrane</keyword>
<evidence type="ECO:0000256" key="5">
    <source>
        <dbReference type="PROSITE-ProRule" id="PRU00339"/>
    </source>
</evidence>
<evidence type="ECO:0000259" key="9">
    <source>
        <dbReference type="Pfam" id="PF23914"/>
    </source>
</evidence>
<dbReference type="InterPro" id="IPR056413">
    <property type="entry name" value="TPR_CcmH_CycH"/>
</dbReference>
<keyword evidence="7" id="KW-0812">Transmembrane</keyword>
<proteinExistence type="predicted"/>
<keyword evidence="2" id="KW-0677">Repeat</keyword>
<dbReference type="Gene3D" id="1.25.40.10">
    <property type="entry name" value="Tetratricopeptide repeat domain"/>
    <property type="match status" value="1"/>
</dbReference>
<dbReference type="InterPro" id="IPR019734">
    <property type="entry name" value="TPR_rpt"/>
</dbReference>
<dbReference type="InterPro" id="IPR051263">
    <property type="entry name" value="C-type_cytochrome_biogenesis"/>
</dbReference>
<dbReference type="InterPro" id="IPR011990">
    <property type="entry name" value="TPR-like_helical_dom_sf"/>
</dbReference>
<evidence type="ECO:0000256" key="7">
    <source>
        <dbReference type="SAM" id="Phobius"/>
    </source>
</evidence>
<feature type="region of interest" description="Disordered" evidence="6">
    <location>
        <begin position="302"/>
        <end position="339"/>
    </location>
</feature>
<evidence type="ECO:0000313" key="11">
    <source>
        <dbReference type="Proteomes" id="UP001597380"/>
    </source>
</evidence>
<dbReference type="NCBIfam" id="TIGR03142">
    <property type="entry name" value="cytochro_ccmI"/>
    <property type="match status" value="1"/>
</dbReference>
<dbReference type="SUPFAM" id="SSF48452">
    <property type="entry name" value="TPR-like"/>
    <property type="match status" value="1"/>
</dbReference>